<keyword evidence="2" id="KW-1185">Reference proteome</keyword>
<reference evidence="1 2" key="1">
    <citation type="journal article" date="2013" name="ISME J.">
        <title>A metabolic model for members of the genus Tetrasphaera involved in enhanced biological phosphorus removal.</title>
        <authorList>
            <person name="Kristiansen R."/>
            <person name="Nguyen H.T.T."/>
            <person name="Saunders A.M."/>
            <person name="Nielsen J.L."/>
            <person name="Wimmer R."/>
            <person name="Le V.Q."/>
            <person name="McIlroy S.J."/>
            <person name="Petrovski S."/>
            <person name="Seviour R.J."/>
            <person name="Calteau A."/>
            <person name="Nielsen K.L."/>
            <person name="Nielsen P.H."/>
        </authorList>
    </citation>
    <scope>NUCLEOTIDE SEQUENCE [LARGE SCALE GENOMIC DNA]</scope>
    <source>
        <strain evidence="1 2">Lp2</strain>
    </source>
</reference>
<dbReference type="Pfam" id="PF11343">
    <property type="entry name" value="DUF3145"/>
    <property type="match status" value="1"/>
</dbReference>
<accession>N0E5I4</accession>
<dbReference type="EMBL" id="CAIZ01000164">
    <property type="protein sequence ID" value="CCH71320.1"/>
    <property type="molecule type" value="Genomic_DNA"/>
</dbReference>
<sequence>MSTPHTRGVVFIHSTPAALCPHIQWALEAALGHRVQVEWVKQPAAPGLMRTEFTWHGPAGTGARITSAFRGWDNLRYEVTEDPSPGNDGSRWQHTPNLGVHHATMSASGDLLIGENHLREVMKLAQGSGEAFGDMVDELLGRDWDAELDPFRHAGEGAPVRWLHKVG</sequence>
<evidence type="ECO:0000313" key="2">
    <source>
        <dbReference type="Proteomes" id="UP000013167"/>
    </source>
</evidence>
<dbReference type="Proteomes" id="UP000013167">
    <property type="component" value="Unassembled WGS sequence"/>
</dbReference>
<dbReference type="HOGENOM" id="CLU_114867_0_0_11"/>
<dbReference type="AlphaFoldDB" id="N0E5I4"/>
<dbReference type="STRING" id="1193181.BN10_900006"/>
<comment type="caution">
    <text evidence="1">The sequence shown here is derived from an EMBL/GenBank/DDBJ whole genome shotgun (WGS) entry which is preliminary data.</text>
</comment>
<proteinExistence type="predicted"/>
<organism evidence="1 2">
    <name type="scientific">Phycicoccus elongatus Lp2</name>
    <dbReference type="NCBI Taxonomy" id="1193181"/>
    <lineage>
        <taxon>Bacteria</taxon>
        <taxon>Bacillati</taxon>
        <taxon>Actinomycetota</taxon>
        <taxon>Actinomycetes</taxon>
        <taxon>Micrococcales</taxon>
        <taxon>Intrasporangiaceae</taxon>
        <taxon>Phycicoccus</taxon>
    </lineage>
</organism>
<dbReference type="eggNOG" id="ENOG502ZWGX">
    <property type="taxonomic scope" value="Bacteria"/>
</dbReference>
<evidence type="ECO:0008006" key="3">
    <source>
        <dbReference type="Google" id="ProtNLM"/>
    </source>
</evidence>
<dbReference type="InterPro" id="IPR021491">
    <property type="entry name" value="DUF3145"/>
</dbReference>
<evidence type="ECO:0000313" key="1">
    <source>
        <dbReference type="EMBL" id="CCH71320.1"/>
    </source>
</evidence>
<protein>
    <recommendedName>
        <fullName evidence="3">DUF3145 domain-containing protein</fullName>
    </recommendedName>
</protein>
<name>N0E5I4_9MICO</name>
<gene>
    <name evidence="1" type="ORF">BN10_900006</name>
</gene>
<dbReference type="OrthoDB" id="3210860at2"/>
<dbReference type="RefSeq" id="WP_010851147.1">
    <property type="nucleotide sequence ID" value="NZ_HF570956.1"/>
</dbReference>